<evidence type="ECO:0000256" key="1">
    <source>
        <dbReference type="ARBA" id="ARBA00004609"/>
    </source>
</evidence>
<feature type="signal peptide" evidence="15">
    <location>
        <begin position="1"/>
        <end position="19"/>
    </location>
</feature>
<keyword evidence="20" id="KW-1185">Reference proteome</keyword>
<dbReference type="FunFam" id="2.60.40.1730:FF:000013">
    <property type="entry name" value="Aminopeptidase"/>
    <property type="match status" value="1"/>
</dbReference>
<comment type="subcellular location">
    <subcellularLocation>
        <location evidence="1">Cell membrane</location>
        <topology evidence="1">Lipid-anchor</topology>
        <topology evidence="1">GPI-anchor</topology>
    </subcellularLocation>
</comment>
<dbReference type="InterPro" id="IPR034016">
    <property type="entry name" value="M1_APN-typ"/>
</dbReference>
<evidence type="ECO:0000256" key="6">
    <source>
        <dbReference type="ARBA" id="ARBA00022723"/>
    </source>
</evidence>
<dbReference type="GO" id="GO:0008270">
    <property type="term" value="F:zinc ion binding"/>
    <property type="evidence" value="ECO:0007669"/>
    <property type="project" value="UniProtKB-UniRule"/>
</dbReference>
<evidence type="ECO:0000259" key="18">
    <source>
        <dbReference type="Pfam" id="PF17900"/>
    </source>
</evidence>
<keyword evidence="7 14" id="KW-0378">Hydrolase</keyword>
<dbReference type="GO" id="GO:0005886">
    <property type="term" value="C:plasma membrane"/>
    <property type="evidence" value="ECO:0007669"/>
    <property type="project" value="UniProtKB-SubCell"/>
</dbReference>
<dbReference type="Gene3D" id="2.60.40.1730">
    <property type="entry name" value="tricorn interacting facor f3 domain"/>
    <property type="match status" value="1"/>
</dbReference>
<keyword evidence="9 14" id="KW-0482">Metalloprotease</keyword>
<dbReference type="STRING" id="69004.A0A182QF04"/>
<evidence type="ECO:0000256" key="13">
    <source>
        <dbReference type="PIRSR" id="PIRSR634016-4"/>
    </source>
</evidence>
<evidence type="ECO:0000313" key="20">
    <source>
        <dbReference type="Proteomes" id="UP000075886"/>
    </source>
</evidence>
<dbReference type="FunFam" id="1.10.390.10:FF:000013">
    <property type="entry name" value="Aminopeptidase N"/>
    <property type="match status" value="1"/>
</dbReference>
<keyword evidence="15" id="KW-0732">Signal</keyword>
<evidence type="ECO:0000256" key="5">
    <source>
        <dbReference type="ARBA" id="ARBA00022670"/>
    </source>
</evidence>
<dbReference type="GO" id="GO:0005615">
    <property type="term" value="C:extracellular space"/>
    <property type="evidence" value="ECO:0007669"/>
    <property type="project" value="TreeGrafter"/>
</dbReference>
<dbReference type="GO" id="GO:0042277">
    <property type="term" value="F:peptide binding"/>
    <property type="evidence" value="ECO:0007669"/>
    <property type="project" value="TreeGrafter"/>
</dbReference>
<keyword evidence="4" id="KW-0325">Glycoprotein</keyword>
<dbReference type="InterPro" id="IPR045357">
    <property type="entry name" value="Aminopeptidase_N-like_N"/>
</dbReference>
<evidence type="ECO:0000256" key="14">
    <source>
        <dbReference type="RuleBase" id="RU364040"/>
    </source>
</evidence>
<dbReference type="InterPro" id="IPR001930">
    <property type="entry name" value="Peptidase_M1"/>
</dbReference>
<dbReference type="InterPro" id="IPR014782">
    <property type="entry name" value="Peptidase_M1_dom"/>
</dbReference>
<keyword evidence="10" id="KW-0449">Lipoprotein</keyword>
<evidence type="ECO:0000256" key="2">
    <source>
        <dbReference type="ARBA" id="ARBA00010136"/>
    </source>
</evidence>
<dbReference type="GO" id="GO:0070006">
    <property type="term" value="F:metalloaminopeptidase activity"/>
    <property type="evidence" value="ECO:0007669"/>
    <property type="project" value="TreeGrafter"/>
</dbReference>
<evidence type="ECO:0000313" key="19">
    <source>
        <dbReference type="EnsemblMetazoa" id="AFAF008835-PA"/>
    </source>
</evidence>
<feature type="active site" description="Proton acceptor" evidence="11">
    <location>
        <position position="369"/>
    </location>
</feature>
<dbReference type="Pfam" id="PF11838">
    <property type="entry name" value="ERAP1_C"/>
    <property type="match status" value="1"/>
</dbReference>
<dbReference type="EMBL" id="AXCN02001910">
    <property type="status" value="NOT_ANNOTATED_CDS"/>
    <property type="molecule type" value="Genomic_DNA"/>
</dbReference>
<dbReference type="PANTHER" id="PTHR11533">
    <property type="entry name" value="PROTEASE M1 ZINC METALLOPROTEASE"/>
    <property type="match status" value="1"/>
</dbReference>
<keyword evidence="4" id="KW-0472">Membrane</keyword>
<feature type="domain" description="Peptidase M1 membrane alanine aminopeptidase" evidence="16">
    <location>
        <begin position="296"/>
        <end position="521"/>
    </location>
</feature>
<dbReference type="AlphaFoldDB" id="A0A182QF04"/>
<keyword evidence="8 12" id="KW-0862">Zinc</keyword>
<dbReference type="GO" id="GO:0005737">
    <property type="term" value="C:cytoplasm"/>
    <property type="evidence" value="ECO:0007669"/>
    <property type="project" value="TreeGrafter"/>
</dbReference>
<feature type="domain" description="ERAP1-like C-terminal" evidence="17">
    <location>
        <begin position="598"/>
        <end position="899"/>
    </location>
</feature>
<evidence type="ECO:0000259" key="17">
    <source>
        <dbReference type="Pfam" id="PF11838"/>
    </source>
</evidence>
<evidence type="ECO:0000256" key="9">
    <source>
        <dbReference type="ARBA" id="ARBA00023049"/>
    </source>
</evidence>
<dbReference type="PANTHER" id="PTHR11533:SF301">
    <property type="entry name" value="AMINOPEPTIDASE"/>
    <property type="match status" value="1"/>
</dbReference>
<dbReference type="CDD" id="cd09601">
    <property type="entry name" value="M1_APN-Q_like"/>
    <property type="match status" value="1"/>
</dbReference>
<reference evidence="19" key="2">
    <citation type="submission" date="2020-05" db="UniProtKB">
        <authorList>
            <consortium name="EnsemblMetazoa"/>
        </authorList>
    </citation>
    <scope>IDENTIFICATION</scope>
    <source>
        <strain evidence="19">FAR1</strain>
    </source>
</reference>
<dbReference type="VEuPathDB" id="VectorBase:AFAF008835"/>
<dbReference type="InterPro" id="IPR024571">
    <property type="entry name" value="ERAP1-like_C_dom"/>
</dbReference>
<evidence type="ECO:0000259" key="16">
    <source>
        <dbReference type="Pfam" id="PF01433"/>
    </source>
</evidence>
<feature type="chain" id="PRO_5008132745" description="Aminopeptidase" evidence="15">
    <location>
        <begin position="20"/>
        <end position="902"/>
    </location>
</feature>
<dbReference type="EC" id="3.4.11.-" evidence="14"/>
<name>A0A182QF04_9DIPT</name>
<dbReference type="Gene3D" id="1.25.50.20">
    <property type="match status" value="1"/>
</dbReference>
<dbReference type="Pfam" id="PF17900">
    <property type="entry name" value="Peptidase_M1_N"/>
    <property type="match status" value="1"/>
</dbReference>
<evidence type="ECO:0000256" key="8">
    <source>
        <dbReference type="ARBA" id="ARBA00022833"/>
    </source>
</evidence>
<keyword evidence="6 12" id="KW-0479">Metal-binding</keyword>
<keyword evidence="3 14" id="KW-0031">Aminopeptidase</keyword>
<dbReference type="EnsemblMetazoa" id="AFAF008835-RA">
    <property type="protein sequence ID" value="AFAF008835-PA"/>
    <property type="gene ID" value="AFAF008835"/>
</dbReference>
<accession>A0A182QF04</accession>
<feature type="domain" description="Aminopeptidase N-like N-terminal" evidence="18">
    <location>
        <begin position="71"/>
        <end position="256"/>
    </location>
</feature>
<proteinExistence type="inferred from homology"/>
<dbReference type="GO" id="GO:0006508">
    <property type="term" value="P:proteolysis"/>
    <property type="evidence" value="ECO:0007669"/>
    <property type="project" value="UniProtKB-KW"/>
</dbReference>
<dbReference type="SUPFAM" id="SSF63737">
    <property type="entry name" value="Leukotriene A4 hydrolase N-terminal domain"/>
    <property type="match status" value="1"/>
</dbReference>
<feature type="binding site" evidence="12">
    <location>
        <position position="368"/>
    </location>
    <ligand>
        <name>Zn(2+)</name>
        <dbReference type="ChEBI" id="CHEBI:29105"/>
        <note>catalytic</note>
    </ligand>
</feature>
<organism evidence="19 20">
    <name type="scientific">Anopheles farauti</name>
    <dbReference type="NCBI Taxonomy" id="69004"/>
    <lineage>
        <taxon>Eukaryota</taxon>
        <taxon>Metazoa</taxon>
        <taxon>Ecdysozoa</taxon>
        <taxon>Arthropoda</taxon>
        <taxon>Hexapoda</taxon>
        <taxon>Insecta</taxon>
        <taxon>Pterygota</taxon>
        <taxon>Neoptera</taxon>
        <taxon>Endopterygota</taxon>
        <taxon>Diptera</taxon>
        <taxon>Nematocera</taxon>
        <taxon>Culicoidea</taxon>
        <taxon>Culicidae</taxon>
        <taxon>Anophelinae</taxon>
        <taxon>Anopheles</taxon>
    </lineage>
</organism>
<evidence type="ECO:0000256" key="12">
    <source>
        <dbReference type="PIRSR" id="PIRSR634016-3"/>
    </source>
</evidence>
<comment type="cofactor">
    <cofactor evidence="12 14">
        <name>Zn(2+)</name>
        <dbReference type="ChEBI" id="CHEBI:29105"/>
    </cofactor>
    <text evidence="12 14">Binds 1 zinc ion per subunit.</text>
</comment>
<reference evidence="20" key="1">
    <citation type="submission" date="2014-01" db="EMBL/GenBank/DDBJ databases">
        <title>The Genome Sequence of Anopheles farauti FAR1 (V2).</title>
        <authorList>
            <consortium name="The Broad Institute Genomics Platform"/>
            <person name="Neafsey D.E."/>
            <person name="Besansky N."/>
            <person name="Howell P."/>
            <person name="Walton C."/>
            <person name="Young S.K."/>
            <person name="Zeng Q."/>
            <person name="Gargeya S."/>
            <person name="Fitzgerald M."/>
            <person name="Haas B."/>
            <person name="Abouelleil A."/>
            <person name="Allen A.W."/>
            <person name="Alvarado L."/>
            <person name="Arachchi H.M."/>
            <person name="Berlin A.M."/>
            <person name="Chapman S.B."/>
            <person name="Gainer-Dewar J."/>
            <person name="Goldberg J."/>
            <person name="Griggs A."/>
            <person name="Gujja S."/>
            <person name="Hansen M."/>
            <person name="Howarth C."/>
            <person name="Imamovic A."/>
            <person name="Ireland A."/>
            <person name="Larimer J."/>
            <person name="McCowan C."/>
            <person name="Murphy C."/>
            <person name="Pearson M."/>
            <person name="Poon T.W."/>
            <person name="Priest M."/>
            <person name="Roberts A."/>
            <person name="Saif S."/>
            <person name="Shea T."/>
            <person name="Sisk P."/>
            <person name="Sykes S."/>
            <person name="Wortman J."/>
            <person name="Nusbaum C."/>
            <person name="Birren B."/>
        </authorList>
    </citation>
    <scope>NUCLEOTIDE SEQUENCE [LARGE SCALE GENOMIC DNA]</scope>
    <source>
        <strain evidence="20">FAR1</strain>
    </source>
</reference>
<dbReference type="Gene3D" id="1.10.390.10">
    <property type="entry name" value="Neutral Protease Domain 2"/>
    <property type="match status" value="1"/>
</dbReference>
<feature type="binding site" evidence="12">
    <location>
        <position position="391"/>
    </location>
    <ligand>
        <name>Zn(2+)</name>
        <dbReference type="ChEBI" id="CHEBI:29105"/>
        <note>catalytic</note>
    </ligand>
</feature>
<dbReference type="GO" id="GO:0098552">
    <property type="term" value="C:side of membrane"/>
    <property type="evidence" value="ECO:0007669"/>
    <property type="project" value="UniProtKB-KW"/>
</dbReference>
<dbReference type="Gene3D" id="2.60.40.1910">
    <property type="match status" value="1"/>
</dbReference>
<dbReference type="InterPro" id="IPR042097">
    <property type="entry name" value="Aminopeptidase_N-like_N_sf"/>
</dbReference>
<dbReference type="GO" id="GO:0043171">
    <property type="term" value="P:peptide catabolic process"/>
    <property type="evidence" value="ECO:0007669"/>
    <property type="project" value="TreeGrafter"/>
</dbReference>
<sequence>MGLSLLLFCVLLAPVELWAQSSTITASFGGRRAQHPGRVDRNALHLVRYEKFSEKTARDASSYRLPNDTIPESYVVELSTKVHEEDFSYTGTVAMRIRVQRPTSSIVLHSMRSKLTMVEVRNSNQLQLPIVSIEEDAERETVTFTTGSALQLGVYQLTIQFENTVRDDLGGFYRTSYTADDGQLRYAAVTQFQPVDARTAFPCYDEPGIRATFTIIITSGLATKVYSNMPLQSTTIVGNGLKQTRFRPTPRMPTYLVAFAITTDFVSARLSLKAPPSTISMELIAPPTVTSNAQSYGLNLGATVIRTVEEHFDQPYELPKLDQLAIPDFYFAAMENWGLVIYDQLYLLYDESTGTNRDKENVIATVVHEFVHQFLGNLLTPHWWSDLSLSEGFATFYEYYLSSTIEPTIRFSEKFTTEALQVALLLDCDLTVRPISYEVERRGDIERMFDFISYQKGGSVFRMFHHALGERTFLKGVRRYISTNKDRAVTPDDLFESLQIAVREDAILPLSFDVATIMKPWIYQSGYPLVTVSYQQGELIFHQEHFLYPESTISSNRTWWIPIAYNIQSENALETKQFWIPQGTSQVSLAEDSLLDGFVLVNPHQTGYYRVNYDEDLWERIISRLHTNPTIIAPVSRGQLIDDCFKLYYSDRVRSNVLYSLLHYVDEEVDAIPWTVAFANDNLGVLRSALIVDMSAFDAFSRFIAPLMSTVFNAVGFDESPNDPHELQDLRSAVIEWSCRSGRSDCRTEALARMVNDFTGSGPLPAYLKESVYCGGATIAERSLLDELWTRLQTLTDLGERNRMIQALACSENDEFLDAFLDSILANPSTGEWQTILSAVYQKSATGYEAYRRWLTRNALQIVTSIAQDPAFLYIVSDIEKRQADRERYDELVQLFKNTPLH</sequence>
<dbReference type="SUPFAM" id="SSF55486">
    <property type="entry name" value="Metalloproteases ('zincins'), catalytic domain"/>
    <property type="match status" value="1"/>
</dbReference>
<evidence type="ECO:0000256" key="15">
    <source>
        <dbReference type="SAM" id="SignalP"/>
    </source>
</evidence>
<feature type="binding site" evidence="12">
    <location>
        <position position="372"/>
    </location>
    <ligand>
        <name>Zn(2+)</name>
        <dbReference type="ChEBI" id="CHEBI:29105"/>
        <note>catalytic</note>
    </ligand>
</feature>
<comment type="similarity">
    <text evidence="2 14">Belongs to the peptidase M1 family.</text>
</comment>
<evidence type="ECO:0000256" key="10">
    <source>
        <dbReference type="ARBA" id="ARBA00023288"/>
    </source>
</evidence>
<evidence type="ECO:0000256" key="3">
    <source>
        <dbReference type="ARBA" id="ARBA00022438"/>
    </source>
</evidence>
<feature type="site" description="Transition state stabilizer" evidence="13">
    <location>
        <position position="454"/>
    </location>
</feature>
<dbReference type="PRINTS" id="PR00756">
    <property type="entry name" value="ALADIPTASE"/>
</dbReference>
<evidence type="ECO:0000256" key="4">
    <source>
        <dbReference type="ARBA" id="ARBA00022622"/>
    </source>
</evidence>
<dbReference type="Pfam" id="PF01433">
    <property type="entry name" value="Peptidase_M1"/>
    <property type="match status" value="1"/>
</dbReference>
<keyword evidence="5 14" id="KW-0645">Protease</keyword>
<protein>
    <recommendedName>
        <fullName evidence="14">Aminopeptidase</fullName>
        <ecNumber evidence="14">3.4.11.-</ecNumber>
    </recommendedName>
</protein>
<dbReference type="Proteomes" id="UP000075886">
    <property type="component" value="Unassembled WGS sequence"/>
</dbReference>
<evidence type="ECO:0000256" key="11">
    <source>
        <dbReference type="PIRSR" id="PIRSR634016-1"/>
    </source>
</evidence>
<dbReference type="InterPro" id="IPR050344">
    <property type="entry name" value="Peptidase_M1_aminopeptidases"/>
</dbReference>
<dbReference type="InterPro" id="IPR027268">
    <property type="entry name" value="Peptidase_M4/M1_CTD_sf"/>
</dbReference>
<evidence type="ECO:0000256" key="7">
    <source>
        <dbReference type="ARBA" id="ARBA00022801"/>
    </source>
</evidence>
<keyword evidence="4" id="KW-0336">GPI-anchor</keyword>